<protein>
    <recommendedName>
        <fullName evidence="1">TIR domain-containing protein</fullName>
    </recommendedName>
</protein>
<dbReference type="InterPro" id="IPR035897">
    <property type="entry name" value="Toll_tir_struct_dom_sf"/>
</dbReference>
<organism evidence="2 3">
    <name type="scientific">Thecamonas trahens ATCC 50062</name>
    <dbReference type="NCBI Taxonomy" id="461836"/>
    <lineage>
        <taxon>Eukaryota</taxon>
        <taxon>Apusozoa</taxon>
        <taxon>Apusomonadida</taxon>
        <taxon>Apusomonadidae</taxon>
        <taxon>Thecamonas</taxon>
    </lineage>
</organism>
<accession>A0A0L0DCX2</accession>
<evidence type="ECO:0000313" key="2">
    <source>
        <dbReference type="EMBL" id="KNC49961.1"/>
    </source>
</evidence>
<dbReference type="Proteomes" id="UP000054408">
    <property type="component" value="Unassembled WGS sequence"/>
</dbReference>
<dbReference type="EMBL" id="GL349458">
    <property type="protein sequence ID" value="KNC49961.1"/>
    <property type="molecule type" value="Genomic_DNA"/>
</dbReference>
<proteinExistence type="predicted"/>
<name>A0A0L0DCX2_THETB</name>
<dbReference type="InterPro" id="IPR000157">
    <property type="entry name" value="TIR_dom"/>
</dbReference>
<dbReference type="RefSeq" id="XP_013757435.1">
    <property type="nucleotide sequence ID" value="XM_013901981.1"/>
</dbReference>
<evidence type="ECO:0000313" key="3">
    <source>
        <dbReference type="Proteomes" id="UP000054408"/>
    </source>
</evidence>
<reference evidence="2 3" key="1">
    <citation type="submission" date="2010-05" db="EMBL/GenBank/DDBJ databases">
        <title>The Genome Sequence of Thecamonas trahens ATCC 50062.</title>
        <authorList>
            <consortium name="The Broad Institute Genome Sequencing Platform"/>
            <person name="Russ C."/>
            <person name="Cuomo C."/>
            <person name="Shea T."/>
            <person name="Young S.K."/>
            <person name="Zeng Q."/>
            <person name="Koehrsen M."/>
            <person name="Haas B."/>
            <person name="Borodovsky M."/>
            <person name="Guigo R."/>
            <person name="Alvarado L."/>
            <person name="Berlin A."/>
            <person name="Bochicchio J."/>
            <person name="Borenstein D."/>
            <person name="Chapman S."/>
            <person name="Chen Z."/>
            <person name="Freedman E."/>
            <person name="Gellesch M."/>
            <person name="Goldberg J."/>
            <person name="Griggs A."/>
            <person name="Gujja S."/>
            <person name="Heilman E."/>
            <person name="Heiman D."/>
            <person name="Hepburn T."/>
            <person name="Howarth C."/>
            <person name="Jen D."/>
            <person name="Larson L."/>
            <person name="Mehta T."/>
            <person name="Park D."/>
            <person name="Pearson M."/>
            <person name="Roberts A."/>
            <person name="Saif S."/>
            <person name="Shenoy N."/>
            <person name="Sisk P."/>
            <person name="Stolte C."/>
            <person name="Sykes S."/>
            <person name="Thomson T."/>
            <person name="Walk T."/>
            <person name="White J."/>
            <person name="Yandava C."/>
            <person name="Burger G."/>
            <person name="Gray M.W."/>
            <person name="Holland P.W.H."/>
            <person name="King N."/>
            <person name="Lang F.B.F."/>
            <person name="Roger A.J."/>
            <person name="Ruiz-Trillo I."/>
            <person name="Lander E."/>
            <person name="Nusbaum C."/>
        </authorList>
    </citation>
    <scope>NUCLEOTIDE SEQUENCE [LARGE SCALE GENOMIC DNA]</scope>
    <source>
        <strain evidence="2 3">ATCC 50062</strain>
    </source>
</reference>
<dbReference type="AlphaFoldDB" id="A0A0L0DCX2"/>
<dbReference type="Pfam" id="PF13676">
    <property type="entry name" value="TIR_2"/>
    <property type="match status" value="1"/>
</dbReference>
<dbReference type="GeneID" id="25565475"/>
<dbReference type="Gene3D" id="3.40.50.10140">
    <property type="entry name" value="Toll/interleukin-1 receptor homology (TIR) domain"/>
    <property type="match status" value="1"/>
</dbReference>
<dbReference type="SUPFAM" id="SSF52200">
    <property type="entry name" value="Toll/Interleukin receptor TIR domain"/>
    <property type="match status" value="1"/>
</dbReference>
<sequence length="300" mass="32489">MAGTKAGRKIQGMAESAYSRTPAGKRTRFLIDLMEAQFDAETMTGKLALVGVRARGRGGQVDLTPEALPGWAGTPLADGEFEVGVCAASEDVEFANALAEVLIEGGFSVTTAPAALHNTRVFVLVYSEFTVAEAPSRLLTDASSRFNNGLTTIIPVVHPRCSPYVLDKIPDSLAVATAEPPFGEYVDAQYVGRIPIENDSLEAWRYEFECQFTARSLRYCFFLTDGGKIVRAMAQADRTAHSRASQHDVMISYRSTDAGFVDVLQAYLEDHGVSVWRDRRMEAGTDWSSTIAAASRGASA</sequence>
<feature type="domain" description="TIR" evidence="1">
    <location>
        <begin position="249"/>
        <end position="298"/>
    </location>
</feature>
<evidence type="ECO:0000259" key="1">
    <source>
        <dbReference type="Pfam" id="PF13676"/>
    </source>
</evidence>
<dbReference type="GO" id="GO:0007165">
    <property type="term" value="P:signal transduction"/>
    <property type="evidence" value="ECO:0007669"/>
    <property type="project" value="InterPro"/>
</dbReference>
<gene>
    <name evidence="2" type="ORF">AMSG_06272</name>
</gene>
<keyword evidence="3" id="KW-1185">Reference proteome</keyword>